<proteinExistence type="predicted"/>
<accession>A0A2T4HPJ0</accession>
<protein>
    <submittedName>
        <fullName evidence="2">Peptidoglycan-binding protein</fullName>
    </submittedName>
</protein>
<evidence type="ECO:0000313" key="2">
    <source>
        <dbReference type="EMBL" id="PTD17698.1"/>
    </source>
</evidence>
<feature type="region of interest" description="Disordered" evidence="1">
    <location>
        <begin position="78"/>
        <end position="125"/>
    </location>
</feature>
<reference evidence="2 3" key="1">
    <citation type="submission" date="2017-11" db="EMBL/GenBank/DDBJ databases">
        <title>Sphingomonas oleivorans sp. nov., isolated from oil-contaminated soil.</title>
        <authorList>
            <person name="Wang L."/>
            <person name="Chen L."/>
        </authorList>
    </citation>
    <scope>NUCLEOTIDE SEQUENCE [LARGE SCALE GENOMIC DNA]</scope>
    <source>
        <strain evidence="2 3">K101</strain>
    </source>
</reference>
<dbReference type="Gene3D" id="1.10.530.10">
    <property type="match status" value="1"/>
</dbReference>
<comment type="caution">
    <text evidence="2">The sequence shown here is derived from an EMBL/GenBank/DDBJ whole genome shotgun (WGS) entry which is preliminary data.</text>
</comment>
<dbReference type="AlphaFoldDB" id="A0A2T4HPJ0"/>
<feature type="compositionally biased region" description="Basic and acidic residues" evidence="1">
    <location>
        <begin position="97"/>
        <end position="116"/>
    </location>
</feature>
<name>A0A2T4HPJ0_9SPHN</name>
<evidence type="ECO:0000313" key="3">
    <source>
        <dbReference type="Proteomes" id="UP000241206"/>
    </source>
</evidence>
<dbReference type="RefSeq" id="WP_107395637.1">
    <property type="nucleotide sequence ID" value="NZ_PHHF01000071.1"/>
</dbReference>
<dbReference type="Proteomes" id="UP000241206">
    <property type="component" value="Unassembled WGS sequence"/>
</dbReference>
<dbReference type="EMBL" id="PHHF01000071">
    <property type="protein sequence ID" value="PTD17698.1"/>
    <property type="molecule type" value="Genomic_DNA"/>
</dbReference>
<gene>
    <name evidence="2" type="ORF">CV103_17070</name>
</gene>
<dbReference type="InterPro" id="IPR023346">
    <property type="entry name" value="Lysozyme-like_dom_sf"/>
</dbReference>
<evidence type="ECO:0000256" key="1">
    <source>
        <dbReference type="SAM" id="MobiDB-lite"/>
    </source>
</evidence>
<sequence length="340" mass="35519">MIGRLDGPHGDIQQVDARQRADLILAEARAQLSSRLWQAALGTGDDGAAVAGTGGAGSEFSLDSLIAMFSGGLDARGAAPAMASPQPSQPPIAYGDGGRDMASARRRDGDGRRDDGDAGGVGGLGPNARYRATLQSAAARTGIPAAALAAIVNAESARDNDGRWLEYSRNPRSSAAGLGQFLAGTWQGETERPGTWLNTVARANGWLDAAGKVRDDARSALLALRYDGDASINAIADYARSNIDQLEKRGLRVGEGAEAIAEIAYLGHHLGLGDAARFLRNGGLDPDRARLLLNAQVGTARASERIAAAGDASSAHRAWLLDYVGRNLRPDRFQVLESKS</sequence>
<keyword evidence="3" id="KW-1185">Reference proteome</keyword>
<dbReference type="SUPFAM" id="SSF53955">
    <property type="entry name" value="Lysozyme-like"/>
    <property type="match status" value="1"/>
</dbReference>
<organism evidence="2 3">
    <name type="scientific">Edaphosphingomonas fennica</name>
    <dbReference type="NCBI Taxonomy" id="114404"/>
    <lineage>
        <taxon>Bacteria</taxon>
        <taxon>Pseudomonadati</taxon>
        <taxon>Pseudomonadota</taxon>
        <taxon>Alphaproteobacteria</taxon>
        <taxon>Sphingomonadales</taxon>
        <taxon>Rhizorhabdaceae</taxon>
        <taxon>Edaphosphingomonas</taxon>
    </lineage>
</organism>